<reference evidence="1 2" key="2">
    <citation type="submission" date="2014-09" db="EMBL/GenBank/DDBJ databases">
        <authorList>
            <consortium name="NBRP consortium"/>
            <person name="Sawabe T."/>
            <person name="Meirelles P."/>
            <person name="Nakanishi M."/>
            <person name="Sayaka M."/>
            <person name="Hattori M."/>
            <person name="Ohkuma M."/>
        </authorList>
    </citation>
    <scope>NUCLEOTIDE SEQUENCE [LARGE SCALE GENOMIC DNA]</scope>
    <source>
        <strain evidence="1 2">JCM 19240</strain>
    </source>
</reference>
<comment type="caution">
    <text evidence="1">The sequence shown here is derived from an EMBL/GenBank/DDBJ whole genome shotgun (WGS) entry which is preliminary data.</text>
</comment>
<gene>
    <name evidence="1" type="ORF">JCM19240_1185</name>
</gene>
<accession>A0A090TTA6</accession>
<evidence type="ECO:0000313" key="2">
    <source>
        <dbReference type="Proteomes" id="UP000029224"/>
    </source>
</evidence>
<dbReference type="AlphaFoldDB" id="A0A090TTA6"/>
<reference evidence="1 2" key="1">
    <citation type="submission" date="2014-09" db="EMBL/GenBank/DDBJ databases">
        <title>Vibrio maritimus JCM 19240. (C210) whole genome shotgun sequence.</title>
        <authorList>
            <person name="Sawabe T."/>
            <person name="Meirelles P."/>
            <person name="Nakanishi M."/>
            <person name="Sayaka M."/>
            <person name="Hattori M."/>
            <person name="Ohkuma M."/>
        </authorList>
    </citation>
    <scope>NUCLEOTIDE SEQUENCE [LARGE SCALE GENOMIC DNA]</scope>
    <source>
        <strain evidence="1 2">JCM 19240</strain>
    </source>
</reference>
<sequence length="38" mass="4420">MVLIEAILSVEGLFILLIPFNSKALNPTEYVYKLLYYQ</sequence>
<keyword evidence="2" id="KW-1185">Reference proteome</keyword>
<organism evidence="1 2">
    <name type="scientific">Vibrio maritimus</name>
    <dbReference type="NCBI Taxonomy" id="990268"/>
    <lineage>
        <taxon>Bacteria</taxon>
        <taxon>Pseudomonadati</taxon>
        <taxon>Pseudomonadota</taxon>
        <taxon>Gammaproteobacteria</taxon>
        <taxon>Vibrionales</taxon>
        <taxon>Vibrionaceae</taxon>
        <taxon>Vibrio</taxon>
    </lineage>
</organism>
<proteinExistence type="predicted"/>
<dbReference type="Proteomes" id="UP000029224">
    <property type="component" value="Unassembled WGS sequence"/>
</dbReference>
<dbReference type="EMBL" id="BBMT01000004">
    <property type="protein sequence ID" value="GAL34277.1"/>
    <property type="molecule type" value="Genomic_DNA"/>
</dbReference>
<name>A0A090TTA6_9VIBR</name>
<evidence type="ECO:0000313" key="1">
    <source>
        <dbReference type="EMBL" id="GAL34277.1"/>
    </source>
</evidence>
<protein>
    <submittedName>
        <fullName evidence="1">Uncharacterized protein</fullName>
    </submittedName>
</protein>